<sequence>MVLTKNSIIPAFTVALVVFLIVVSPILPFSKGLLSVFVLTLLIPTARKIMFDHGKTKAAFYTALIFSIGFSGVAVLQDIHSFDLTYVVEFLLVFFVTCLGVFCYGLPVSIIAELVSSRFPASRKGVSAMIYVGFGLCTAIFGLFDGLDFRVFIFSTICAVLFFFMDEWNRRKKSTLPRLPQPS</sequence>
<evidence type="ECO:0008006" key="4">
    <source>
        <dbReference type="Google" id="ProtNLM"/>
    </source>
</evidence>
<organism evidence="2 3">
    <name type="scientific">Halobacillus salinarum</name>
    <dbReference type="NCBI Taxonomy" id="2932257"/>
    <lineage>
        <taxon>Bacteria</taxon>
        <taxon>Bacillati</taxon>
        <taxon>Bacillota</taxon>
        <taxon>Bacilli</taxon>
        <taxon>Bacillales</taxon>
        <taxon>Bacillaceae</taxon>
        <taxon>Halobacillus</taxon>
    </lineage>
</organism>
<evidence type="ECO:0000313" key="2">
    <source>
        <dbReference type="EMBL" id="UOQ45487.1"/>
    </source>
</evidence>
<protein>
    <recommendedName>
        <fullName evidence="4">Major facilitator superfamily (MFS) profile domain-containing protein</fullName>
    </recommendedName>
</protein>
<feature type="transmembrane region" description="Helical" evidence="1">
    <location>
        <begin position="33"/>
        <end position="51"/>
    </location>
</feature>
<feature type="transmembrane region" description="Helical" evidence="1">
    <location>
        <begin position="7"/>
        <end position="27"/>
    </location>
</feature>
<dbReference type="EMBL" id="CP095073">
    <property type="protein sequence ID" value="UOQ45487.1"/>
    <property type="molecule type" value="Genomic_DNA"/>
</dbReference>
<feature type="transmembrane region" description="Helical" evidence="1">
    <location>
        <begin position="150"/>
        <end position="168"/>
    </location>
</feature>
<evidence type="ECO:0000313" key="3">
    <source>
        <dbReference type="Proteomes" id="UP000831787"/>
    </source>
</evidence>
<feature type="transmembrane region" description="Helical" evidence="1">
    <location>
        <begin position="58"/>
        <end position="79"/>
    </location>
</feature>
<gene>
    <name evidence="2" type="ORF">MUN89_05950</name>
</gene>
<evidence type="ECO:0000256" key="1">
    <source>
        <dbReference type="SAM" id="Phobius"/>
    </source>
</evidence>
<name>A0ABY4EM12_9BACI</name>
<feature type="transmembrane region" description="Helical" evidence="1">
    <location>
        <begin position="91"/>
        <end position="114"/>
    </location>
</feature>
<dbReference type="Proteomes" id="UP000831787">
    <property type="component" value="Chromosome"/>
</dbReference>
<accession>A0ABY4EM12</accession>
<keyword evidence="1" id="KW-1133">Transmembrane helix</keyword>
<feature type="transmembrane region" description="Helical" evidence="1">
    <location>
        <begin position="126"/>
        <end position="144"/>
    </location>
</feature>
<reference evidence="2 3" key="1">
    <citation type="submission" date="2022-04" db="EMBL/GenBank/DDBJ databases">
        <title>Halobacillus sp. isolated from saltern.</title>
        <authorList>
            <person name="Won M."/>
            <person name="Lee C.-M."/>
            <person name="Woen H.-Y."/>
            <person name="Kwon S.-W."/>
        </authorList>
    </citation>
    <scope>NUCLEOTIDE SEQUENCE [LARGE SCALE GENOMIC DNA]</scope>
    <source>
        <strain evidence="2 3">SSBR10-3</strain>
    </source>
</reference>
<keyword evidence="1" id="KW-0812">Transmembrane</keyword>
<dbReference type="RefSeq" id="WP_244712251.1">
    <property type="nucleotide sequence ID" value="NZ_CP095073.1"/>
</dbReference>
<keyword evidence="1" id="KW-0472">Membrane</keyword>
<proteinExistence type="predicted"/>
<keyword evidence="3" id="KW-1185">Reference proteome</keyword>